<accession>A0A927J0J9</accession>
<dbReference type="PANTHER" id="PTHR32161:SF8">
    <property type="entry name" value="DPP6 N-TERMINAL DOMAIN-LIKE PROTEIN"/>
    <property type="match status" value="1"/>
</dbReference>
<dbReference type="SUPFAM" id="SSF82171">
    <property type="entry name" value="DPP6 N-terminal domain-like"/>
    <property type="match status" value="2"/>
</dbReference>
<dbReference type="InterPro" id="IPR011659">
    <property type="entry name" value="WD40"/>
</dbReference>
<feature type="compositionally biased region" description="Pro residues" evidence="1">
    <location>
        <begin position="1241"/>
        <end position="1256"/>
    </location>
</feature>
<sequence length="1309" mass="133866">MEKVGTGLGLLAVVGLLVGGALIVPDDAAGATRPPDLPSPAAQEPRVAFSLDRDEVAQVDLDFSLDVNGSAGYVLDGVELTDLQVGETGRAHEGETSSVVPDGGSDEYQQAYALVSARGANEDVDVYVRLLPAGAPEDLPEDQWETVRVTCDDAQESHPVLTADLTQVAYSTDVSGDWEVVVAPVGERCAGDDAVSPAPDPDADDLWPAWGPDDASVFFSSTRDDPLGDIYAVRLETGGATTASAAVASPPIVTTAYTASASAAVVVPDGPVERLTDDPGADTMPTVLMDAQQEPLVLFTTTRFRAEGSVATFELGYYWSEGDSAGTVTVHDPWSDAPDGAGPDVGSEPTARLVDLDDGGSGILVAYTVPDEESAEPAVWVAYLRVRFGEPSASVAWAIPSVAGVSHPDWATVRAMQGGFYSDEETEPGSARLRFTQRSGARDVADGATAGGAGPTDVRVLTDRPATEDHLDDSAPAYSPDGTRVAFSALLPSDYPQDSEAQIRDIAVVEPSTGAVSTLVPMDLYGLHNPDWSPDGARVAYSGLSGSQERIGVGWVDVGTGATDWTPDDGGGPWTPLHPSWAPDGERLVAEAGSVDDDDRTPYLGVLDVDARTWTPLTMEVVDDCYRPYEEYSCPTAEAWVRGRDPAWSPDGSQIAVAGLRLVSPESEDELGPEPFALDVAPGGISVIDVAPGVATGTAPADGTPAVVGVQAATGFDRSAQIRTTQPDVVPTPDPDDPTEEPTPDPDPEQVATPSRARIAWSDGPAWSPDGAEIVFSGQPAGRPDDRDLYAVAPDGTGLRVVVDSAGPLTDPDVQPVGDLALDLTADPARLDVDGTSAVAATVANEGTIPAAPTVVLALPAGLRAGDLPSGCTAESGTTPGTSLVTCPATQPLAPGDELTTVVPVVAEVSGSFDVAGAVTNPGAEDDVDDNVDETSLQVDGPVPPPPPPPPVPVPVPGGEAALEIDIGVSAERAWVGGHGVDVTVTLRNTGDATATDLVLASTYPPGLAPSGIPEPPSGTAPSDAAASGGESPDDPVSDGPTTDGPGADGLATEGPAATDDCLGGWGTCPLDDLPPGGELVVSSTLEPVGPAGTGTVDASVTGRTVPVVTLGGLLGDAATGGPLEPDEPLTGEAAVDVEVVQPWLRILPDVASPGDVVLAYGEDFPPGEDAMLTWSDGITSAPGPYPVNEDGRLSVPVLVVRNDLRGNRWLRVTSGPPPAMTTPRVVDASTSDLEADPDAEPVPPCPEPPAAPPDPDATDVTDPTDLTDLTDQTAAADAGSADLAWCEVDGATLVVTPTVSVPETLERR</sequence>
<feature type="region of interest" description="Disordered" evidence="1">
    <location>
        <begin position="920"/>
        <end position="954"/>
    </location>
</feature>
<name>A0A927J0J9_9MICO</name>
<feature type="region of interest" description="Disordered" evidence="1">
    <location>
        <begin position="717"/>
        <end position="756"/>
    </location>
</feature>
<feature type="compositionally biased region" description="Low complexity" evidence="1">
    <location>
        <begin position="1259"/>
        <end position="1269"/>
    </location>
</feature>
<reference evidence="2" key="2">
    <citation type="submission" date="2020-09" db="EMBL/GenBank/DDBJ databases">
        <authorList>
            <person name="Yu Y."/>
        </authorList>
    </citation>
    <scope>NUCLEOTIDE SEQUENCE</scope>
    <source>
        <strain evidence="2">KCTC 49039</strain>
    </source>
</reference>
<comment type="caution">
    <text evidence="2">The sequence shown here is derived from an EMBL/GenBank/DDBJ whole genome shotgun (WGS) entry which is preliminary data.</text>
</comment>
<feature type="compositionally biased region" description="Low complexity" evidence="1">
    <location>
        <begin position="1039"/>
        <end position="1050"/>
    </location>
</feature>
<protein>
    <submittedName>
        <fullName evidence="2">PD40 domain-containing protein</fullName>
    </submittedName>
</protein>
<dbReference type="RefSeq" id="WP_191829247.1">
    <property type="nucleotide sequence ID" value="NZ_JACYHB010000008.1"/>
</dbReference>
<evidence type="ECO:0000256" key="1">
    <source>
        <dbReference type="SAM" id="MobiDB-lite"/>
    </source>
</evidence>
<dbReference type="PANTHER" id="PTHR32161">
    <property type="entry name" value="DPP6 N-TERMINAL DOMAIN-LIKE PROTEIN"/>
    <property type="match status" value="1"/>
</dbReference>
<feature type="compositionally biased region" description="Acidic residues" evidence="1">
    <location>
        <begin position="924"/>
        <end position="933"/>
    </location>
</feature>
<feature type="region of interest" description="Disordered" evidence="1">
    <location>
        <begin position="1006"/>
        <end position="1059"/>
    </location>
</feature>
<evidence type="ECO:0000313" key="2">
    <source>
        <dbReference type="EMBL" id="MBD8079674.1"/>
    </source>
</evidence>
<keyword evidence="3" id="KW-1185">Reference proteome</keyword>
<feature type="compositionally biased region" description="Acidic residues" evidence="1">
    <location>
        <begin position="734"/>
        <end position="748"/>
    </location>
</feature>
<proteinExistence type="predicted"/>
<dbReference type="Proteomes" id="UP000610846">
    <property type="component" value="Unassembled WGS sequence"/>
</dbReference>
<gene>
    <name evidence="2" type="ORF">IF651_11460</name>
</gene>
<feature type="compositionally biased region" description="Pro residues" evidence="1">
    <location>
        <begin position="942"/>
        <end position="954"/>
    </location>
</feature>
<dbReference type="InterPro" id="IPR011042">
    <property type="entry name" value="6-blade_b-propeller_TolB-like"/>
</dbReference>
<evidence type="ECO:0000313" key="3">
    <source>
        <dbReference type="Proteomes" id="UP000610846"/>
    </source>
</evidence>
<dbReference type="Gene3D" id="2.120.10.30">
    <property type="entry name" value="TolB, C-terminal domain"/>
    <property type="match status" value="3"/>
</dbReference>
<organism evidence="2 3">
    <name type="scientific">Cellulosimicrobium arenosum</name>
    <dbReference type="NCBI Taxonomy" id="2708133"/>
    <lineage>
        <taxon>Bacteria</taxon>
        <taxon>Bacillati</taxon>
        <taxon>Actinomycetota</taxon>
        <taxon>Actinomycetes</taxon>
        <taxon>Micrococcales</taxon>
        <taxon>Promicromonosporaceae</taxon>
        <taxon>Cellulosimicrobium</taxon>
    </lineage>
</organism>
<dbReference type="EMBL" id="JACYHB010000008">
    <property type="protein sequence ID" value="MBD8079674.1"/>
    <property type="molecule type" value="Genomic_DNA"/>
</dbReference>
<reference evidence="2" key="1">
    <citation type="journal article" date="2018" name="Curr. Microbiol.">
        <title>Cellulosimicrobium arenosum sp. nov., Isolated from Marine Sediment Sand.</title>
        <authorList>
            <person name="Oh M."/>
            <person name="Kim J.H."/>
            <person name="Yoon J.H."/>
            <person name="Schumann P."/>
            <person name="Kim W."/>
        </authorList>
    </citation>
    <scope>NUCLEOTIDE SEQUENCE</scope>
    <source>
        <strain evidence="2">KCTC 49039</strain>
    </source>
</reference>
<dbReference type="Pfam" id="PF07676">
    <property type="entry name" value="PD40"/>
    <property type="match status" value="2"/>
</dbReference>
<feature type="region of interest" description="Disordered" evidence="1">
    <location>
        <begin position="1211"/>
        <end position="1269"/>
    </location>
</feature>